<organism evidence="2 3">
    <name type="scientific">Pedobacter hiemivivus</name>
    <dbReference type="NCBI Taxonomy" id="2530454"/>
    <lineage>
        <taxon>Bacteria</taxon>
        <taxon>Pseudomonadati</taxon>
        <taxon>Bacteroidota</taxon>
        <taxon>Sphingobacteriia</taxon>
        <taxon>Sphingobacteriales</taxon>
        <taxon>Sphingobacteriaceae</taxon>
        <taxon>Pedobacter</taxon>
    </lineage>
</organism>
<comment type="caution">
    <text evidence="2">The sequence shown here is derived from an EMBL/GenBank/DDBJ whole genome shotgun (WGS) entry which is preliminary data.</text>
</comment>
<dbReference type="InterPro" id="IPR013656">
    <property type="entry name" value="PAS_4"/>
</dbReference>
<keyword evidence="3" id="KW-1185">Reference proteome</keyword>
<reference evidence="2 3" key="1">
    <citation type="submission" date="2019-02" db="EMBL/GenBank/DDBJ databases">
        <title>Pedobacter sp. RP-3-8 sp. nov., isolated from Arctic soil.</title>
        <authorList>
            <person name="Dahal R.H."/>
        </authorList>
    </citation>
    <scope>NUCLEOTIDE SEQUENCE [LARGE SCALE GENOMIC DNA]</scope>
    <source>
        <strain evidence="2 3">RP-3-8</strain>
    </source>
</reference>
<dbReference type="Proteomes" id="UP000291117">
    <property type="component" value="Unassembled WGS sequence"/>
</dbReference>
<evidence type="ECO:0000313" key="2">
    <source>
        <dbReference type="EMBL" id="TCC96580.1"/>
    </source>
</evidence>
<feature type="domain" description="PAS" evidence="1">
    <location>
        <begin position="248"/>
        <end position="318"/>
    </location>
</feature>
<name>A0A4R0N8Y5_9SPHI</name>
<evidence type="ECO:0000313" key="3">
    <source>
        <dbReference type="Proteomes" id="UP000291117"/>
    </source>
</evidence>
<dbReference type="InterPro" id="IPR036097">
    <property type="entry name" value="HisK_dim/P_sf"/>
</dbReference>
<dbReference type="InterPro" id="IPR035965">
    <property type="entry name" value="PAS-like_dom_sf"/>
</dbReference>
<dbReference type="InterPro" id="IPR000014">
    <property type="entry name" value="PAS"/>
</dbReference>
<dbReference type="Gene3D" id="3.30.450.20">
    <property type="entry name" value="PAS domain"/>
    <property type="match status" value="2"/>
</dbReference>
<dbReference type="Pfam" id="PF08448">
    <property type="entry name" value="PAS_4"/>
    <property type="match status" value="1"/>
</dbReference>
<dbReference type="PROSITE" id="PS50112">
    <property type="entry name" value="PAS"/>
    <property type="match status" value="1"/>
</dbReference>
<dbReference type="SMART" id="SM00091">
    <property type="entry name" value="PAS"/>
    <property type="match status" value="2"/>
</dbReference>
<dbReference type="AlphaFoldDB" id="A0A4R0N8Y5"/>
<dbReference type="SUPFAM" id="SSF55785">
    <property type="entry name" value="PYP-like sensor domain (PAS domain)"/>
    <property type="match status" value="2"/>
</dbReference>
<protein>
    <submittedName>
        <fullName evidence="2">PAS domain S-box protein</fullName>
    </submittedName>
</protein>
<dbReference type="GO" id="GO:0000155">
    <property type="term" value="F:phosphorelay sensor kinase activity"/>
    <property type="evidence" value="ECO:0007669"/>
    <property type="project" value="InterPro"/>
</dbReference>
<evidence type="ECO:0000259" key="1">
    <source>
        <dbReference type="PROSITE" id="PS50112"/>
    </source>
</evidence>
<dbReference type="EMBL" id="SJSM01000005">
    <property type="protein sequence ID" value="TCC96580.1"/>
    <property type="molecule type" value="Genomic_DNA"/>
</dbReference>
<dbReference type="NCBIfam" id="TIGR00229">
    <property type="entry name" value="sensory_box"/>
    <property type="match status" value="2"/>
</dbReference>
<gene>
    <name evidence="2" type="ORF">EZ444_11440</name>
</gene>
<accession>A0A4R0N8Y5</accession>
<dbReference type="CDD" id="cd00130">
    <property type="entry name" value="PAS"/>
    <property type="match status" value="1"/>
</dbReference>
<dbReference type="RefSeq" id="WP_131608885.1">
    <property type="nucleotide sequence ID" value="NZ_SJSM01000005.1"/>
</dbReference>
<proteinExistence type="predicted"/>
<sequence length="436" mass="50999">MFYQNALIIRENDQNANDDSLYNQLINIGYHPSQVVTVVGSAYQQKDPNDYEVILFVTENMQQSDPFVLNISSELPDHPLIIITTTTSADSILPPGADDWLLKSWVEPLLLKKTLYLTIERKKNSCNYTRIFRENPSPMYIYEKDTYQFLEVNTSALRQYGYDRNEFLQLTAKDIRPITELDAFYKINDELPPTYSNAGIWHHTRKNGKNFYVHIYTHQILFAGKRCKLVTAINIDGNVKAENVLKEKAREKENILESITDGFFTVNKNWEFTYINKEFERILKRNREDLLGKNLWDIFPESLTLEFFTQYHKAMDEHVSVHFEEFDHTIARWLAVNAYPTESGLAIYFVDITDQKNYQQKIESQNKQFKEIAWVQAHQIRGPVSNLLGLVDLFNIKQPSDPDNLELLARVRHTAIQMDESIKDIVYLTRKLESES</sequence>
<dbReference type="SUPFAM" id="SSF47384">
    <property type="entry name" value="Homodimeric domain of signal transducing histidine kinase"/>
    <property type="match status" value="1"/>
</dbReference>
<dbReference type="Pfam" id="PF13426">
    <property type="entry name" value="PAS_9"/>
    <property type="match status" value="1"/>
</dbReference>
<dbReference type="OrthoDB" id="6231665at2"/>